<feature type="region of interest" description="Disordered" evidence="3">
    <location>
        <begin position="578"/>
        <end position="599"/>
    </location>
</feature>
<keyword evidence="7" id="KW-0560">Oxidoreductase</keyword>
<name>A0A364N141_STELY</name>
<feature type="region of interest" description="Disordered" evidence="3">
    <location>
        <begin position="27"/>
        <end position="46"/>
    </location>
</feature>
<dbReference type="CDD" id="cd03193">
    <property type="entry name" value="GST_C_Metaxin"/>
    <property type="match status" value="1"/>
</dbReference>
<dbReference type="GO" id="GO:0004616">
    <property type="term" value="F:phosphogluconate dehydrogenase (decarboxylating) activity"/>
    <property type="evidence" value="ECO:0007669"/>
    <property type="project" value="UniProtKB-EC"/>
</dbReference>
<protein>
    <submittedName>
        <fullName evidence="7">3-hydroxyisobutyrate mitochondrial</fullName>
        <ecNumber evidence="7">1.1.1.44</ecNumber>
    </submittedName>
</protein>
<evidence type="ECO:0000259" key="4">
    <source>
        <dbReference type="Pfam" id="PF03446"/>
    </source>
</evidence>
<dbReference type="InterPro" id="IPR008927">
    <property type="entry name" value="6-PGluconate_DH-like_C_sf"/>
</dbReference>
<proteinExistence type="predicted"/>
<keyword evidence="8" id="KW-1185">Reference proteome</keyword>
<dbReference type="InterPro" id="IPR036282">
    <property type="entry name" value="Glutathione-S-Trfase_C_sf"/>
</dbReference>
<dbReference type="Pfam" id="PF17171">
    <property type="entry name" value="GST_C_6"/>
    <property type="match status" value="1"/>
</dbReference>
<dbReference type="SUPFAM" id="SSF51735">
    <property type="entry name" value="NAD(P)-binding Rossmann-fold domains"/>
    <property type="match status" value="1"/>
</dbReference>
<dbReference type="PANTHER" id="PTHR31962">
    <property type="entry name" value="SPHINGOLIPID LONG CHAIN BASE-RESPONSIVE PROTEIN PIL1"/>
    <property type="match status" value="1"/>
</dbReference>
<dbReference type="InterPro" id="IPR029154">
    <property type="entry name" value="HIBADH-like_NADP-bd"/>
</dbReference>
<keyword evidence="1" id="KW-0597">Phosphoprotein</keyword>
<dbReference type="SUPFAM" id="SSF47616">
    <property type="entry name" value="GST C-terminal domain-like"/>
    <property type="match status" value="1"/>
</dbReference>
<dbReference type="GO" id="GO:0005886">
    <property type="term" value="C:plasma membrane"/>
    <property type="evidence" value="ECO:0007669"/>
    <property type="project" value="TreeGrafter"/>
</dbReference>
<dbReference type="PANTHER" id="PTHR31962:SF1">
    <property type="entry name" value="SPHINGOLIPID LONG CHAIN BASE-RESPONSIVE PROTEIN PIL1"/>
    <property type="match status" value="1"/>
</dbReference>
<dbReference type="InterPro" id="IPR033468">
    <property type="entry name" value="Metaxin_GST"/>
</dbReference>
<evidence type="ECO:0000313" key="7">
    <source>
        <dbReference type="EMBL" id="RAR09207.1"/>
    </source>
</evidence>
<feature type="region of interest" description="Disordered" evidence="3">
    <location>
        <begin position="656"/>
        <end position="685"/>
    </location>
</feature>
<dbReference type="Gene3D" id="1.20.1270.60">
    <property type="entry name" value="Arfaptin homology (AH) domain/BAR domain"/>
    <property type="match status" value="1"/>
</dbReference>
<evidence type="ECO:0000259" key="6">
    <source>
        <dbReference type="Pfam" id="PF17171"/>
    </source>
</evidence>
<gene>
    <name evidence="7" type="ORF">DDE83_005578</name>
</gene>
<comment type="caution">
    <text evidence="7">The sequence shown here is derived from an EMBL/GenBank/DDBJ whole genome shotgun (WGS) entry which is preliminary data.</text>
</comment>
<feature type="compositionally biased region" description="Polar residues" evidence="3">
    <location>
        <begin position="272"/>
        <end position="284"/>
    </location>
</feature>
<dbReference type="STRING" id="183478.A0A364N141"/>
<dbReference type="InterPro" id="IPR027267">
    <property type="entry name" value="AH/BAR_dom_sf"/>
</dbReference>
<dbReference type="GO" id="GO:0008289">
    <property type="term" value="F:lipid binding"/>
    <property type="evidence" value="ECO:0007669"/>
    <property type="project" value="TreeGrafter"/>
</dbReference>
<dbReference type="SUPFAM" id="SSF48179">
    <property type="entry name" value="6-phosphogluconate dehydrogenase C-terminal domain-like"/>
    <property type="match status" value="1"/>
</dbReference>
<dbReference type="Pfam" id="PF03446">
    <property type="entry name" value="NAD_binding_2"/>
    <property type="match status" value="1"/>
</dbReference>
<feature type="domain" description="3-hydroxyisobutyrate dehydrogenase-like NAD-binding" evidence="5">
    <location>
        <begin position="858"/>
        <end position="941"/>
    </location>
</feature>
<dbReference type="Gene3D" id="3.40.50.720">
    <property type="entry name" value="NAD(P)-binding Rossmann-like Domain"/>
    <property type="match status" value="1"/>
</dbReference>
<feature type="domain" description="6-phosphogluconate dehydrogenase NADP-binding" evidence="4">
    <location>
        <begin position="690"/>
        <end position="846"/>
    </location>
</feature>
<feature type="region of interest" description="Disordered" evidence="3">
    <location>
        <begin position="538"/>
        <end position="565"/>
    </location>
</feature>
<feature type="region of interest" description="Disordered" evidence="3">
    <location>
        <begin position="1"/>
        <end position="22"/>
    </location>
</feature>
<accession>A0A364N141</accession>
<dbReference type="InterPro" id="IPR006115">
    <property type="entry name" value="6PGDH_NADP-bd"/>
</dbReference>
<dbReference type="AlphaFoldDB" id="A0A364N141"/>
<evidence type="ECO:0000256" key="1">
    <source>
        <dbReference type="ARBA" id="ARBA00022553"/>
    </source>
</evidence>
<keyword evidence="2" id="KW-0175">Coiled coil</keyword>
<dbReference type="Proteomes" id="UP000249619">
    <property type="component" value="Unassembled WGS sequence"/>
</dbReference>
<dbReference type="GO" id="GO:0070941">
    <property type="term" value="P:eisosome assembly"/>
    <property type="evidence" value="ECO:0007669"/>
    <property type="project" value="TreeGrafter"/>
</dbReference>
<dbReference type="EMBL" id="QGDH01000077">
    <property type="protein sequence ID" value="RAR09207.1"/>
    <property type="molecule type" value="Genomic_DNA"/>
</dbReference>
<feature type="coiled-coil region" evidence="2">
    <location>
        <begin position="432"/>
        <end position="459"/>
    </location>
</feature>
<feature type="compositionally biased region" description="Polar residues" evidence="3">
    <location>
        <begin position="656"/>
        <end position="669"/>
    </location>
</feature>
<dbReference type="EC" id="1.1.1.44" evidence="7"/>
<evidence type="ECO:0000256" key="2">
    <source>
        <dbReference type="SAM" id="Coils"/>
    </source>
</evidence>
<dbReference type="GO" id="GO:0051287">
    <property type="term" value="F:NAD binding"/>
    <property type="evidence" value="ECO:0007669"/>
    <property type="project" value="InterPro"/>
</dbReference>
<dbReference type="Pfam" id="PF13805">
    <property type="entry name" value="Pil1"/>
    <property type="match status" value="1"/>
</dbReference>
<reference evidence="8" key="1">
    <citation type="submission" date="2018-05" db="EMBL/GenBank/DDBJ databases">
        <title>Draft genome sequence of Stemphylium lycopersici strain CIDEFI 213.</title>
        <authorList>
            <person name="Medina R."/>
            <person name="Franco M.E.E."/>
            <person name="Lucentini C.G."/>
            <person name="Saparrat M.C.N."/>
            <person name="Balatti P.A."/>
        </authorList>
    </citation>
    <scope>NUCLEOTIDE SEQUENCE [LARGE SCALE GENOMIC DNA]</scope>
    <source>
        <strain evidence="8">CIDEFI 213</strain>
    </source>
</reference>
<dbReference type="GO" id="GO:0036286">
    <property type="term" value="C:eisosome filament"/>
    <property type="evidence" value="ECO:0007669"/>
    <property type="project" value="TreeGrafter"/>
</dbReference>
<evidence type="ECO:0000256" key="3">
    <source>
        <dbReference type="SAM" id="MobiDB-lite"/>
    </source>
</evidence>
<dbReference type="GO" id="GO:0050661">
    <property type="term" value="F:NADP binding"/>
    <property type="evidence" value="ECO:0007669"/>
    <property type="project" value="InterPro"/>
</dbReference>
<organism evidence="7 8">
    <name type="scientific">Stemphylium lycopersici</name>
    <name type="common">Tomato gray leaf spot disease fungus</name>
    <name type="synonym">Thyrospora lycopersici</name>
    <dbReference type="NCBI Taxonomy" id="183478"/>
    <lineage>
        <taxon>Eukaryota</taxon>
        <taxon>Fungi</taxon>
        <taxon>Dikarya</taxon>
        <taxon>Ascomycota</taxon>
        <taxon>Pezizomycotina</taxon>
        <taxon>Dothideomycetes</taxon>
        <taxon>Pleosporomycetidae</taxon>
        <taxon>Pleosporales</taxon>
        <taxon>Pleosporineae</taxon>
        <taxon>Pleosporaceae</taxon>
        <taxon>Stemphylium</taxon>
    </lineage>
</organism>
<dbReference type="FunFam" id="1.20.1270.60:FF:000005">
    <property type="entry name" value="Sphingolipid long chain base-responsive pil1"/>
    <property type="match status" value="1"/>
</dbReference>
<dbReference type="Pfam" id="PF14833">
    <property type="entry name" value="NAD_binding_11"/>
    <property type="match status" value="1"/>
</dbReference>
<evidence type="ECO:0000313" key="8">
    <source>
        <dbReference type="Proteomes" id="UP000249619"/>
    </source>
</evidence>
<feature type="domain" description="Metaxin glutathione S-transferase" evidence="6">
    <location>
        <begin position="76"/>
        <end position="136"/>
    </location>
</feature>
<dbReference type="Gene3D" id="1.10.1040.10">
    <property type="entry name" value="N-(1-d-carboxylethyl)-l-norvaline Dehydrogenase, domain 2"/>
    <property type="match status" value="1"/>
</dbReference>
<sequence length="947" mass="103103">MGLGSLDMDTTAEEGFAPGRGTASSEYEAAKRAAGIPTESQPNTLSIGRGKGLSGLLGGQVYAARFRLDALSGELLDPLSDLLGKNRYLFRGDQASSLDCLAFGYLSLLIYPEVPQAWLREMIRTKYPRIAAYIGRLHKDLFNEEEVIPAHVWTLSTGQSTAVSGTSLPWTARSDTVVSNALACTKELLGSIPGIAAFARGRTVVASETMVVSRRARSELPSPLYLNTLGDHARERGMRAREPWNANGAMWRMCNDARVADEPENYDRRTGMRQSRAPTASQIQSPPPPSSSTKSGRFFGKANIGHTFRHKSAGAFGPDLAKKLSQLVKMEKNVMRSMELVSRERMEVAQQLSIWGEACDDDVSDVTDKLGVLIYEIGELEDQYVDRYDQYRVTIKSIRNIEASVQPSRDRKQKITDQIAQLKYKEPNSPKIVVLEQELVRAEAESLVAEAQLSNITREKLKAAFTYQFDAMREHCEKLAIIAGYGKHLLELVDDTPVTPGETRQAYDGYEASKAIIQDCEDALTNWVSQNASVSSKLSQRSRTLSQRRRNQSRSHGEGVDLSGQDQALDRESGLWIPASEHAGNGYEDRDEHDLDDDNTSTIASMTLCAGANADTRFLVRPASPTQLDPSVICRRSTFSGGRHIHGLSLELSSSPRKIQLPTRTPIHQTPNSTQPPPPSPPIKMSSKPQIGFCGLGAMGIGMATHLVKQGYPVTGFDVYPPSLEKFEKAGGIPSTSLSSSAKDKPFYIVMVASAMQAQPALFEKDGIVNALPQGATLLLCSTVPSAYAQAVEKQLSDIGRSDIHFIDAPVSGGAIRAADGTLSIMAGASSAALAKGQFLLEEMSAPSKLFIVDGGVGQGSNMKMVHQVLAAVQVLALSEAYGFAARMGLNGQDVYDEVVKKEGEKSMAWSWMFENRSQRTLKEDYFPGASAVTIILKDTSKSTSQL</sequence>
<dbReference type="InterPro" id="IPR036291">
    <property type="entry name" value="NAD(P)-bd_dom_sf"/>
</dbReference>
<evidence type="ECO:0000259" key="5">
    <source>
        <dbReference type="Pfam" id="PF14833"/>
    </source>
</evidence>
<dbReference type="GO" id="GO:0006897">
    <property type="term" value="P:endocytosis"/>
    <property type="evidence" value="ECO:0007669"/>
    <property type="project" value="TreeGrafter"/>
</dbReference>
<dbReference type="InterPro" id="IPR013328">
    <property type="entry name" value="6PGD_dom2"/>
</dbReference>
<dbReference type="InterPro" id="IPR028245">
    <property type="entry name" value="PIL1/LSP1"/>
</dbReference>
<feature type="region of interest" description="Disordered" evidence="3">
    <location>
        <begin position="265"/>
        <end position="299"/>
    </location>
</feature>